<name>A0A4S4LVC6_9AGAM</name>
<dbReference type="AlphaFoldDB" id="A0A4S4LVC6"/>
<dbReference type="OrthoDB" id="1921208at2759"/>
<sequence length="205" mass="20144">MRFSLAAAVLPVLAASVSAQNTIQVHVGANNGLTYEPSSVNASVGDTIQFLFMAKNHTVTQSAFASPCANLSTGGIDSGFQAVSANSTLTPSYSFVLNDTTPLWFYCRQTGHCAKGMVFAVNPTAAKTFTAFQAAANASGSTTASSASASGTAPASASGSAARSASAPSASASGTSSGTSSGAMTHGVRAGAVLAALGFAAGMIL</sequence>
<comment type="caution">
    <text evidence="2">The sequence shown here is derived from an EMBL/GenBank/DDBJ whole genome shotgun (WGS) entry which is preliminary data.</text>
</comment>
<gene>
    <name evidence="2" type="ORF">EW146_g4154</name>
</gene>
<evidence type="ECO:0000313" key="3">
    <source>
        <dbReference type="Proteomes" id="UP000310158"/>
    </source>
</evidence>
<evidence type="ECO:0008006" key="4">
    <source>
        <dbReference type="Google" id="ProtNLM"/>
    </source>
</evidence>
<dbReference type="Gene3D" id="2.60.40.420">
    <property type="entry name" value="Cupredoxins - blue copper proteins"/>
    <property type="match status" value="1"/>
</dbReference>
<dbReference type="SUPFAM" id="SSF49503">
    <property type="entry name" value="Cupredoxins"/>
    <property type="match status" value="1"/>
</dbReference>
<protein>
    <recommendedName>
        <fullName evidence="4">Phytocyanin domain-containing protein</fullName>
    </recommendedName>
</protein>
<organism evidence="2 3">
    <name type="scientific">Bondarzewia mesenterica</name>
    <dbReference type="NCBI Taxonomy" id="1095465"/>
    <lineage>
        <taxon>Eukaryota</taxon>
        <taxon>Fungi</taxon>
        <taxon>Dikarya</taxon>
        <taxon>Basidiomycota</taxon>
        <taxon>Agaricomycotina</taxon>
        <taxon>Agaricomycetes</taxon>
        <taxon>Russulales</taxon>
        <taxon>Bondarzewiaceae</taxon>
        <taxon>Bondarzewia</taxon>
    </lineage>
</organism>
<reference evidence="2 3" key="1">
    <citation type="submission" date="2019-02" db="EMBL/GenBank/DDBJ databases">
        <title>Genome sequencing of the rare red list fungi Bondarzewia mesenterica.</title>
        <authorList>
            <person name="Buettner E."/>
            <person name="Kellner H."/>
        </authorList>
    </citation>
    <scope>NUCLEOTIDE SEQUENCE [LARGE SCALE GENOMIC DNA]</scope>
    <source>
        <strain evidence="2 3">DSM 108281</strain>
    </source>
</reference>
<feature type="signal peptide" evidence="1">
    <location>
        <begin position="1"/>
        <end position="19"/>
    </location>
</feature>
<dbReference type="PANTHER" id="PTHR34883">
    <property type="entry name" value="SERINE-RICH PROTEIN, PUTATIVE-RELATED-RELATED"/>
    <property type="match status" value="1"/>
</dbReference>
<dbReference type="InterPro" id="IPR052953">
    <property type="entry name" value="Ser-rich/MCO-related"/>
</dbReference>
<accession>A0A4S4LVC6</accession>
<feature type="chain" id="PRO_5020398399" description="Phytocyanin domain-containing protein" evidence="1">
    <location>
        <begin position="20"/>
        <end position="205"/>
    </location>
</feature>
<dbReference type="CDD" id="cd00920">
    <property type="entry name" value="Cupredoxin"/>
    <property type="match status" value="1"/>
</dbReference>
<proteinExistence type="predicted"/>
<dbReference type="InterPro" id="IPR008972">
    <property type="entry name" value="Cupredoxin"/>
</dbReference>
<keyword evidence="1" id="KW-0732">Signal</keyword>
<dbReference type="EMBL" id="SGPL01000155">
    <property type="protein sequence ID" value="THH16494.1"/>
    <property type="molecule type" value="Genomic_DNA"/>
</dbReference>
<dbReference type="PANTHER" id="PTHR34883:SF15">
    <property type="entry name" value="EXTRACELLULAR SERINE-RICH PROTEIN"/>
    <property type="match status" value="1"/>
</dbReference>
<evidence type="ECO:0000313" key="2">
    <source>
        <dbReference type="EMBL" id="THH16494.1"/>
    </source>
</evidence>
<evidence type="ECO:0000256" key="1">
    <source>
        <dbReference type="SAM" id="SignalP"/>
    </source>
</evidence>
<keyword evidence="3" id="KW-1185">Reference proteome</keyword>
<dbReference type="Proteomes" id="UP000310158">
    <property type="component" value="Unassembled WGS sequence"/>
</dbReference>